<dbReference type="Proteomes" id="UP000801492">
    <property type="component" value="Unassembled WGS sequence"/>
</dbReference>
<keyword evidence="3" id="KW-1185">Reference proteome</keyword>
<accession>A0A8K0D2H7</accession>
<proteinExistence type="predicted"/>
<dbReference type="AlphaFoldDB" id="A0A8K0D2H7"/>
<reference evidence="2" key="1">
    <citation type="submission" date="2019-08" db="EMBL/GenBank/DDBJ databases">
        <title>The genome of the North American firefly Photinus pyralis.</title>
        <authorList>
            <consortium name="Photinus pyralis genome working group"/>
            <person name="Fallon T.R."/>
            <person name="Sander Lower S.E."/>
            <person name="Weng J.-K."/>
        </authorList>
    </citation>
    <scope>NUCLEOTIDE SEQUENCE</scope>
    <source>
        <strain evidence="2">TRF0915ILg1</strain>
        <tissue evidence="2">Whole body</tissue>
    </source>
</reference>
<sequence length="160" mass="17964">MIIDIPEAADEMQALPESAAMVPDWSTLTQSSMGTPILLDITEKSPEPSTSSYLLQSFLPERPFAMTIKKLGPMPHKNKRAEVRKSKSEKSEVLISTPYKEALDEKEDVNIQKEHVKEMRKEKREQAKKLNFSQRGGTAIQGKPKHAIKSGGMLNLWSQS</sequence>
<evidence type="ECO:0000256" key="1">
    <source>
        <dbReference type="SAM" id="MobiDB-lite"/>
    </source>
</evidence>
<feature type="region of interest" description="Disordered" evidence="1">
    <location>
        <begin position="72"/>
        <end position="95"/>
    </location>
</feature>
<evidence type="ECO:0000313" key="2">
    <source>
        <dbReference type="EMBL" id="KAF2898208.1"/>
    </source>
</evidence>
<feature type="compositionally biased region" description="Basic and acidic residues" evidence="1">
    <location>
        <begin position="119"/>
        <end position="128"/>
    </location>
</feature>
<evidence type="ECO:0000313" key="3">
    <source>
        <dbReference type="Proteomes" id="UP000801492"/>
    </source>
</evidence>
<comment type="caution">
    <text evidence="2">The sequence shown here is derived from an EMBL/GenBank/DDBJ whole genome shotgun (WGS) entry which is preliminary data.</text>
</comment>
<dbReference type="EMBL" id="VTPC01003648">
    <property type="protein sequence ID" value="KAF2898208.1"/>
    <property type="molecule type" value="Genomic_DNA"/>
</dbReference>
<gene>
    <name evidence="2" type="ORF">ILUMI_07970</name>
</gene>
<feature type="compositionally biased region" description="Basic and acidic residues" evidence="1">
    <location>
        <begin position="80"/>
        <end position="92"/>
    </location>
</feature>
<organism evidence="2 3">
    <name type="scientific">Ignelater luminosus</name>
    <name type="common">Cucubano</name>
    <name type="synonym">Pyrophorus luminosus</name>
    <dbReference type="NCBI Taxonomy" id="2038154"/>
    <lineage>
        <taxon>Eukaryota</taxon>
        <taxon>Metazoa</taxon>
        <taxon>Ecdysozoa</taxon>
        <taxon>Arthropoda</taxon>
        <taxon>Hexapoda</taxon>
        <taxon>Insecta</taxon>
        <taxon>Pterygota</taxon>
        <taxon>Neoptera</taxon>
        <taxon>Endopterygota</taxon>
        <taxon>Coleoptera</taxon>
        <taxon>Polyphaga</taxon>
        <taxon>Elateriformia</taxon>
        <taxon>Elateroidea</taxon>
        <taxon>Elateridae</taxon>
        <taxon>Agrypninae</taxon>
        <taxon>Pyrophorini</taxon>
        <taxon>Ignelater</taxon>
    </lineage>
</organism>
<protein>
    <submittedName>
        <fullName evidence="2">Uncharacterized protein</fullName>
    </submittedName>
</protein>
<name>A0A8K0D2H7_IGNLU</name>
<feature type="region of interest" description="Disordered" evidence="1">
    <location>
        <begin position="119"/>
        <end position="160"/>
    </location>
</feature>